<gene>
    <name evidence="8" type="ORF">J2X16_003468</name>
</gene>
<dbReference type="Proteomes" id="UP001180536">
    <property type="component" value="Unassembled WGS sequence"/>
</dbReference>
<evidence type="ECO:0000259" key="7">
    <source>
        <dbReference type="PROSITE" id="PS50949"/>
    </source>
</evidence>
<dbReference type="PRINTS" id="PR00035">
    <property type="entry name" value="HTHGNTR"/>
</dbReference>
<dbReference type="SUPFAM" id="SSF53383">
    <property type="entry name" value="PLP-dependent transferases"/>
    <property type="match status" value="1"/>
</dbReference>
<evidence type="ECO:0000256" key="4">
    <source>
        <dbReference type="ARBA" id="ARBA00023125"/>
    </source>
</evidence>
<dbReference type="InterPro" id="IPR051446">
    <property type="entry name" value="HTH_trans_reg/aminotransferase"/>
</dbReference>
<evidence type="ECO:0000313" key="8">
    <source>
        <dbReference type="EMBL" id="MDR7298119.1"/>
    </source>
</evidence>
<dbReference type="SMART" id="SM00345">
    <property type="entry name" value="HTH_GNTR"/>
    <property type="match status" value="1"/>
</dbReference>
<evidence type="ECO:0000256" key="2">
    <source>
        <dbReference type="ARBA" id="ARBA00022898"/>
    </source>
</evidence>
<name>A0ABU1ZBX1_9BURK</name>
<dbReference type="InterPro" id="IPR015424">
    <property type="entry name" value="PyrdxlP-dep_Trfase"/>
</dbReference>
<dbReference type="Gene3D" id="1.10.10.10">
    <property type="entry name" value="Winged helix-like DNA-binding domain superfamily/Winged helix DNA-binding domain"/>
    <property type="match status" value="1"/>
</dbReference>
<comment type="caution">
    <text evidence="8">The sequence shown here is derived from an EMBL/GenBank/DDBJ whole genome shotgun (WGS) entry which is preliminary data.</text>
</comment>
<dbReference type="Gene3D" id="3.40.640.10">
    <property type="entry name" value="Type I PLP-dependent aspartate aminotransferase-like (Major domain)"/>
    <property type="match status" value="1"/>
</dbReference>
<protein>
    <submittedName>
        <fullName evidence="8">GntR family transcriptional regulator/MocR family aminotransferase</fullName>
    </submittedName>
</protein>
<dbReference type="EMBL" id="JAVDXQ010000004">
    <property type="protein sequence ID" value="MDR7298119.1"/>
    <property type="molecule type" value="Genomic_DNA"/>
</dbReference>
<evidence type="ECO:0000256" key="6">
    <source>
        <dbReference type="SAM" id="MobiDB-lite"/>
    </source>
</evidence>
<sequence length="511" mass="55504">MVQLRASAPARQTSRTRRSRDGTGRRIYDLLRAQMADGTLAAGARLPSTRALAAELGVSRTTVTAAYEQLAAEGFIATSAGRAATVALPARPARPMAPRAGSRRANAPALSAFAHRLLGAELPALPAERVRIDFRYGALASRDFPALAWRREYQAQLLQQRDALGYIEPEGDATLRQSLQGYLRRARGMACDAGQIVIVHGSQQAIDLCARLLLDAGDAFVFEEPGYLMARACFEATGASLLATPVDAHGIDTARLPEGDRVRLAYVTPSHQFPLGGVLPVGRRQQLLQWAQRHGAWVIEDDYDGEFRYGQRPIDALQSMDADGRVIYIGTFSKALSPQLRLGYLVLPAELVPVFQRVKRMTDRHAPVWDQRVLAALIASGAYERHVRRMRREHERRRAALLDAAARHLPADCRIDGAAAGLHVVLWLPSLRPRDEAALATAARGRGVGVYPVSPLYAAPHGADRPAGLVLGYASLTLEQIEQGIHALALSLKALSRAARPARPVSTSGRP</sequence>
<feature type="region of interest" description="Disordered" evidence="6">
    <location>
        <begin position="1"/>
        <end position="25"/>
    </location>
</feature>
<organism evidence="8 9">
    <name type="scientific">Pelomonas aquatica</name>
    <dbReference type="NCBI Taxonomy" id="431058"/>
    <lineage>
        <taxon>Bacteria</taxon>
        <taxon>Pseudomonadati</taxon>
        <taxon>Pseudomonadota</taxon>
        <taxon>Betaproteobacteria</taxon>
        <taxon>Burkholderiales</taxon>
        <taxon>Sphaerotilaceae</taxon>
        <taxon>Roseateles</taxon>
    </lineage>
</organism>
<proteinExistence type="inferred from homology"/>
<dbReference type="GO" id="GO:0008483">
    <property type="term" value="F:transaminase activity"/>
    <property type="evidence" value="ECO:0007669"/>
    <property type="project" value="UniProtKB-KW"/>
</dbReference>
<dbReference type="Pfam" id="PF00392">
    <property type="entry name" value="GntR"/>
    <property type="match status" value="1"/>
</dbReference>
<keyword evidence="4" id="KW-0238">DNA-binding</keyword>
<dbReference type="PANTHER" id="PTHR46577:SF1">
    <property type="entry name" value="HTH-TYPE TRANSCRIPTIONAL REGULATORY PROTEIN GABR"/>
    <property type="match status" value="1"/>
</dbReference>
<evidence type="ECO:0000313" key="9">
    <source>
        <dbReference type="Proteomes" id="UP001180536"/>
    </source>
</evidence>
<dbReference type="PANTHER" id="PTHR46577">
    <property type="entry name" value="HTH-TYPE TRANSCRIPTIONAL REGULATORY PROTEIN GABR"/>
    <property type="match status" value="1"/>
</dbReference>
<evidence type="ECO:0000256" key="5">
    <source>
        <dbReference type="ARBA" id="ARBA00023163"/>
    </source>
</evidence>
<dbReference type="InterPro" id="IPR036390">
    <property type="entry name" value="WH_DNA-bd_sf"/>
</dbReference>
<evidence type="ECO:0000256" key="3">
    <source>
        <dbReference type="ARBA" id="ARBA00023015"/>
    </source>
</evidence>
<reference evidence="8 9" key="1">
    <citation type="submission" date="2023-07" db="EMBL/GenBank/DDBJ databases">
        <title>Sorghum-associated microbial communities from plants grown in Nebraska, USA.</title>
        <authorList>
            <person name="Schachtman D."/>
        </authorList>
    </citation>
    <scope>NUCLEOTIDE SEQUENCE [LARGE SCALE GENOMIC DNA]</scope>
    <source>
        <strain evidence="8 9">BE310</strain>
    </source>
</reference>
<keyword evidence="8" id="KW-0032">Aminotransferase</keyword>
<accession>A0ABU1ZBX1</accession>
<dbReference type="CDD" id="cd07377">
    <property type="entry name" value="WHTH_GntR"/>
    <property type="match status" value="1"/>
</dbReference>
<keyword evidence="9" id="KW-1185">Reference proteome</keyword>
<dbReference type="Pfam" id="PF00155">
    <property type="entry name" value="Aminotran_1_2"/>
    <property type="match status" value="1"/>
</dbReference>
<dbReference type="SUPFAM" id="SSF46785">
    <property type="entry name" value="Winged helix' DNA-binding domain"/>
    <property type="match status" value="1"/>
</dbReference>
<feature type="domain" description="HTH gntR-type" evidence="7">
    <location>
        <begin position="21"/>
        <end position="89"/>
    </location>
</feature>
<dbReference type="InterPro" id="IPR004839">
    <property type="entry name" value="Aminotransferase_I/II_large"/>
</dbReference>
<dbReference type="InterPro" id="IPR036388">
    <property type="entry name" value="WH-like_DNA-bd_sf"/>
</dbReference>
<dbReference type="PROSITE" id="PS50949">
    <property type="entry name" value="HTH_GNTR"/>
    <property type="match status" value="1"/>
</dbReference>
<evidence type="ECO:0000256" key="1">
    <source>
        <dbReference type="ARBA" id="ARBA00005384"/>
    </source>
</evidence>
<keyword evidence="5" id="KW-0804">Transcription</keyword>
<comment type="similarity">
    <text evidence="1">In the C-terminal section; belongs to the class-I pyridoxal-phosphate-dependent aminotransferase family.</text>
</comment>
<dbReference type="InterPro" id="IPR000524">
    <property type="entry name" value="Tscrpt_reg_HTH_GntR"/>
</dbReference>
<dbReference type="CDD" id="cd00609">
    <property type="entry name" value="AAT_like"/>
    <property type="match status" value="1"/>
</dbReference>
<dbReference type="InterPro" id="IPR015421">
    <property type="entry name" value="PyrdxlP-dep_Trfase_major"/>
</dbReference>
<keyword evidence="8" id="KW-0808">Transferase</keyword>
<keyword evidence="2" id="KW-0663">Pyridoxal phosphate</keyword>
<keyword evidence="3" id="KW-0805">Transcription regulation</keyword>
<feature type="compositionally biased region" description="Low complexity" evidence="6">
    <location>
        <begin position="1"/>
        <end position="13"/>
    </location>
</feature>